<feature type="binding site" evidence="6">
    <location>
        <begin position="215"/>
        <end position="218"/>
    </location>
    <ligand>
        <name>ATP</name>
        <dbReference type="ChEBI" id="CHEBI:30616"/>
    </ligand>
</feature>
<keyword evidence="8" id="KW-1185">Reference proteome</keyword>
<name>F0SN91_RUBBR</name>
<organism evidence="7 8">
    <name type="scientific">Rubinisphaera brasiliensis (strain ATCC 49424 / DSM 5305 / JCM 21570 / IAM 15109 / NBRC 103401 / IFAM 1448)</name>
    <name type="common">Planctomyces brasiliensis</name>
    <dbReference type="NCBI Taxonomy" id="756272"/>
    <lineage>
        <taxon>Bacteria</taxon>
        <taxon>Pseudomonadati</taxon>
        <taxon>Planctomycetota</taxon>
        <taxon>Planctomycetia</taxon>
        <taxon>Planctomycetales</taxon>
        <taxon>Planctomycetaceae</taxon>
        <taxon>Rubinisphaera</taxon>
    </lineage>
</organism>
<dbReference type="eggNOG" id="COG1077">
    <property type="taxonomic scope" value="Bacteria"/>
</dbReference>
<keyword evidence="3 6" id="KW-0067">ATP-binding</keyword>
<gene>
    <name evidence="6" type="primary">mreB</name>
    <name evidence="7" type="ordered locus">Plabr_4563</name>
</gene>
<dbReference type="HOGENOM" id="CLU_052037_0_0_0"/>
<keyword evidence="2 6" id="KW-0547">Nucleotide-binding</keyword>
<accession>F0SN91</accession>
<dbReference type="HAMAP" id="MF_02207">
    <property type="entry name" value="MreB"/>
    <property type="match status" value="1"/>
</dbReference>
<dbReference type="STRING" id="756272.Plabr_4563"/>
<protein>
    <recommendedName>
        <fullName evidence="6">Cell shape-determining protein MreB</fullName>
    </recommendedName>
</protein>
<keyword evidence="1 6" id="KW-0963">Cytoplasm</keyword>
<dbReference type="PANTHER" id="PTHR42749">
    <property type="entry name" value="CELL SHAPE-DETERMINING PROTEIN MREB"/>
    <property type="match status" value="1"/>
</dbReference>
<dbReference type="KEGG" id="pbs:Plabr_4563"/>
<evidence type="ECO:0000313" key="7">
    <source>
        <dbReference type="EMBL" id="ADY62134.1"/>
    </source>
</evidence>
<dbReference type="InterPro" id="IPR043129">
    <property type="entry name" value="ATPase_NBD"/>
</dbReference>
<feature type="binding site" evidence="6">
    <location>
        <begin position="167"/>
        <end position="169"/>
    </location>
    <ligand>
        <name>ATP</name>
        <dbReference type="ChEBI" id="CHEBI:30616"/>
    </ligand>
</feature>
<comment type="subunit">
    <text evidence="6">Forms polymers.</text>
</comment>
<dbReference type="RefSeq" id="WP_013630838.1">
    <property type="nucleotide sequence ID" value="NC_015174.1"/>
</dbReference>
<dbReference type="GO" id="GO:0005737">
    <property type="term" value="C:cytoplasm"/>
    <property type="evidence" value="ECO:0007669"/>
    <property type="project" value="UniProtKB-SubCell"/>
</dbReference>
<dbReference type="GO" id="GO:0000902">
    <property type="term" value="P:cell morphogenesis"/>
    <property type="evidence" value="ECO:0007669"/>
    <property type="project" value="InterPro"/>
</dbReference>
<reference evidence="8" key="1">
    <citation type="submission" date="2011-02" db="EMBL/GenBank/DDBJ databases">
        <title>The complete genome of Planctomyces brasiliensis DSM 5305.</title>
        <authorList>
            <person name="Lucas S."/>
            <person name="Copeland A."/>
            <person name="Lapidus A."/>
            <person name="Bruce D."/>
            <person name="Goodwin L."/>
            <person name="Pitluck S."/>
            <person name="Kyrpides N."/>
            <person name="Mavromatis K."/>
            <person name="Pagani I."/>
            <person name="Ivanova N."/>
            <person name="Ovchinnikova G."/>
            <person name="Lu M."/>
            <person name="Detter J.C."/>
            <person name="Han C."/>
            <person name="Land M."/>
            <person name="Hauser L."/>
            <person name="Markowitz V."/>
            <person name="Cheng J.-F."/>
            <person name="Hugenholtz P."/>
            <person name="Woyke T."/>
            <person name="Wu D."/>
            <person name="Tindall B."/>
            <person name="Pomrenke H.G."/>
            <person name="Brambilla E."/>
            <person name="Klenk H.-P."/>
            <person name="Eisen J.A."/>
        </authorList>
    </citation>
    <scope>NUCLEOTIDE SEQUENCE [LARGE SCALE GENOMIC DNA]</scope>
    <source>
        <strain evidence="8">ATCC 49424 / DSM 5305 / JCM 21570 / NBRC 103401 / IFAM 1448</strain>
    </source>
</reference>
<dbReference type="PANTHER" id="PTHR42749:SF1">
    <property type="entry name" value="CELL SHAPE-DETERMINING PROTEIN MREB"/>
    <property type="match status" value="1"/>
</dbReference>
<sequence length="349" mass="37540">MRPHLQQWLSPGLGIDLGTANTLIAVLGSGVVVNEPSVVALARDSRRILGRGTAVGKLARQMLGRTPDTITAVRPLSEGVITDFKLCEAMLKYFVRKAIGRSHGFRPRTVIAVPGRISPVEKRAVFHSAERAGAGKVFLIEEPRAAAIGAGLPISEPVASMVCDIGGGTTEVAVLSLGDIVVSKSSRIAGEHFDQAIVDYLRRQYSLKIGQQTAEHIKISIGSAWRLPEEQTYEVRGLDIVSGVPRKAIITSEEIREAMMRILEEIGTCLREVIEQCPPELISDLAETGVILTGGGALLQGIERYLSEFLGIPARADDDPLTTVARGTAICLEHLPQWKPVLMSDSGSL</sequence>
<feature type="binding site" evidence="6">
    <location>
        <begin position="19"/>
        <end position="21"/>
    </location>
    <ligand>
        <name>ATP</name>
        <dbReference type="ChEBI" id="CHEBI:30616"/>
    </ligand>
</feature>
<comment type="function">
    <text evidence="6">Forms membrane-associated dynamic filaments that are essential for cell shape determination. Acts by regulating cell wall synthesis and cell elongation, and thus cell shape. A feedback loop between cell geometry and MreB localization may maintain elongated cell shape by targeting cell wall growth to regions of negative cell wall curvature.</text>
</comment>
<evidence type="ECO:0000256" key="4">
    <source>
        <dbReference type="ARBA" id="ARBA00022960"/>
    </source>
</evidence>
<dbReference type="Pfam" id="PF06723">
    <property type="entry name" value="MreB_Mbl"/>
    <property type="match status" value="1"/>
</dbReference>
<dbReference type="Gene3D" id="3.30.420.40">
    <property type="match status" value="3"/>
</dbReference>
<dbReference type="NCBIfam" id="TIGR00904">
    <property type="entry name" value="mreB"/>
    <property type="match status" value="1"/>
</dbReference>
<dbReference type="PRINTS" id="PR01652">
    <property type="entry name" value="SHAPEPROTEIN"/>
</dbReference>
<dbReference type="NCBIfam" id="NF010539">
    <property type="entry name" value="PRK13927.1"/>
    <property type="match status" value="1"/>
</dbReference>
<dbReference type="InterPro" id="IPR056546">
    <property type="entry name" value="MreB_MamK-like"/>
</dbReference>
<dbReference type="GO" id="GO:0005524">
    <property type="term" value="F:ATP binding"/>
    <property type="evidence" value="ECO:0007669"/>
    <property type="project" value="UniProtKB-KW"/>
</dbReference>
<evidence type="ECO:0000313" key="8">
    <source>
        <dbReference type="Proteomes" id="UP000006860"/>
    </source>
</evidence>
<comment type="subcellular location">
    <subcellularLocation>
        <location evidence="6">Cytoplasm</location>
    </subcellularLocation>
    <text evidence="6">Membrane-associated.</text>
</comment>
<feature type="binding site" evidence="6">
    <location>
        <begin position="295"/>
        <end position="298"/>
    </location>
    <ligand>
        <name>ATP</name>
        <dbReference type="ChEBI" id="CHEBI:30616"/>
    </ligand>
</feature>
<dbReference type="GO" id="GO:0008360">
    <property type="term" value="P:regulation of cell shape"/>
    <property type="evidence" value="ECO:0007669"/>
    <property type="project" value="UniProtKB-UniRule"/>
</dbReference>
<dbReference type="SUPFAM" id="SSF53067">
    <property type="entry name" value="Actin-like ATPase domain"/>
    <property type="match status" value="2"/>
</dbReference>
<evidence type="ECO:0000256" key="6">
    <source>
        <dbReference type="HAMAP-Rule" id="MF_02207"/>
    </source>
</evidence>
<dbReference type="EMBL" id="CP002546">
    <property type="protein sequence ID" value="ADY62134.1"/>
    <property type="molecule type" value="Genomic_DNA"/>
</dbReference>
<comment type="similarity">
    <text evidence="5 6">Belongs to the FtsA/MreB family.</text>
</comment>
<dbReference type="CDD" id="cd10225">
    <property type="entry name" value="ASKHA_NBD_MreB-like"/>
    <property type="match status" value="1"/>
</dbReference>
<evidence type="ECO:0000256" key="1">
    <source>
        <dbReference type="ARBA" id="ARBA00022490"/>
    </source>
</evidence>
<dbReference type="Proteomes" id="UP000006860">
    <property type="component" value="Chromosome"/>
</dbReference>
<dbReference type="AlphaFoldDB" id="F0SN91"/>
<dbReference type="InterPro" id="IPR004753">
    <property type="entry name" value="MreB"/>
</dbReference>
<evidence type="ECO:0000256" key="5">
    <source>
        <dbReference type="ARBA" id="ARBA00023458"/>
    </source>
</evidence>
<keyword evidence="4 6" id="KW-0133">Cell shape</keyword>
<dbReference type="OrthoDB" id="9768127at2"/>
<evidence type="ECO:0000256" key="2">
    <source>
        <dbReference type="ARBA" id="ARBA00022741"/>
    </source>
</evidence>
<evidence type="ECO:0000256" key="3">
    <source>
        <dbReference type="ARBA" id="ARBA00022840"/>
    </source>
</evidence>
<proteinExistence type="inferred from homology"/>